<proteinExistence type="predicted"/>
<dbReference type="EMBL" id="CAJOBH010003986">
    <property type="protein sequence ID" value="CAF3973687.1"/>
    <property type="molecule type" value="Genomic_DNA"/>
</dbReference>
<evidence type="ECO:0000313" key="3">
    <source>
        <dbReference type="EMBL" id="CAF3973687.1"/>
    </source>
</evidence>
<evidence type="ECO:0000313" key="4">
    <source>
        <dbReference type="EMBL" id="CAF4184719.1"/>
    </source>
</evidence>
<name>A0A8S2L053_9BILA</name>
<reference evidence="2" key="1">
    <citation type="submission" date="2021-02" db="EMBL/GenBank/DDBJ databases">
        <authorList>
            <person name="Nowell W R."/>
        </authorList>
    </citation>
    <scope>NUCLEOTIDE SEQUENCE</scope>
</reference>
<comment type="caution">
    <text evidence="2">The sequence shown here is derived from an EMBL/GenBank/DDBJ whole genome shotgun (WGS) entry which is preliminary data.</text>
</comment>
<evidence type="ECO:0000256" key="1">
    <source>
        <dbReference type="SAM" id="MobiDB-lite"/>
    </source>
</evidence>
<feature type="compositionally biased region" description="Basic and acidic residues" evidence="1">
    <location>
        <begin position="95"/>
        <end position="112"/>
    </location>
</feature>
<dbReference type="EMBL" id="CAJOBJ010015973">
    <property type="protein sequence ID" value="CAF4184719.1"/>
    <property type="molecule type" value="Genomic_DNA"/>
</dbReference>
<dbReference type="Proteomes" id="UP000681967">
    <property type="component" value="Unassembled WGS sequence"/>
</dbReference>
<feature type="compositionally biased region" description="Basic and acidic residues" evidence="1">
    <location>
        <begin position="13"/>
        <end position="31"/>
    </location>
</feature>
<gene>
    <name evidence="3" type="ORF">BYL167_LOCUS12222</name>
    <name evidence="4" type="ORF">GIL414_LOCUS20945</name>
    <name evidence="2" type="ORF">SMN809_LOCUS4931</name>
</gene>
<accession>A0A8S2L053</accession>
<evidence type="ECO:0000313" key="2">
    <source>
        <dbReference type="EMBL" id="CAF3868158.1"/>
    </source>
</evidence>
<dbReference type="AlphaFoldDB" id="A0A8S2L053"/>
<organism evidence="2 5">
    <name type="scientific">Rotaria magnacalcarata</name>
    <dbReference type="NCBI Taxonomy" id="392030"/>
    <lineage>
        <taxon>Eukaryota</taxon>
        <taxon>Metazoa</taxon>
        <taxon>Spiralia</taxon>
        <taxon>Gnathifera</taxon>
        <taxon>Rotifera</taxon>
        <taxon>Eurotatoria</taxon>
        <taxon>Bdelloidea</taxon>
        <taxon>Philodinida</taxon>
        <taxon>Philodinidae</taxon>
        <taxon>Rotaria</taxon>
    </lineage>
</organism>
<dbReference type="EMBL" id="CAJOBI010001192">
    <property type="protein sequence ID" value="CAF3868158.1"/>
    <property type="molecule type" value="Genomic_DNA"/>
</dbReference>
<feature type="region of interest" description="Disordered" evidence="1">
    <location>
        <begin position="1"/>
        <end position="31"/>
    </location>
</feature>
<dbReference type="Proteomes" id="UP000676336">
    <property type="component" value="Unassembled WGS sequence"/>
</dbReference>
<protein>
    <submittedName>
        <fullName evidence="2">Uncharacterized protein</fullName>
    </submittedName>
</protein>
<dbReference type="Proteomes" id="UP000681720">
    <property type="component" value="Unassembled WGS sequence"/>
</dbReference>
<sequence>MRLCSEQYPSVRRHFEASSRQTDRNEKQMTLDEYKSLRASTKKVNAVKVPTGKIWQVSQQINDNQSEDEHEESSQKKQSNNKRKHISIPLVFKPFNHETPYRSDSEPPECKT</sequence>
<feature type="region of interest" description="Disordered" evidence="1">
    <location>
        <begin position="58"/>
        <end position="112"/>
    </location>
</feature>
<evidence type="ECO:0000313" key="5">
    <source>
        <dbReference type="Proteomes" id="UP000676336"/>
    </source>
</evidence>